<dbReference type="AlphaFoldDB" id="B3PJL5"/>
<feature type="transmembrane region" description="Helical" evidence="1">
    <location>
        <begin position="364"/>
        <end position="382"/>
    </location>
</feature>
<accession>B3PJL5</accession>
<feature type="transmembrane region" description="Helical" evidence="1">
    <location>
        <begin position="72"/>
        <end position="90"/>
    </location>
</feature>
<dbReference type="EMBL" id="CP000934">
    <property type="protein sequence ID" value="ACE85265.1"/>
    <property type="molecule type" value="Genomic_DNA"/>
</dbReference>
<reference evidence="2 3" key="1">
    <citation type="journal article" date="2008" name="J. Bacteriol.">
        <title>Insights into plant cell wall degradation from the genome sequence of the soil bacterium Cellvibrio japonicus.</title>
        <authorList>
            <person name="Deboy R.T."/>
            <person name="Mongodin E.F."/>
            <person name="Fouts D.E."/>
            <person name="Tailford L.E."/>
            <person name="Khouri H."/>
            <person name="Emerson J.B."/>
            <person name="Mohamoud Y."/>
            <person name="Watkins K."/>
            <person name="Henrissat B."/>
            <person name="Gilbert H.J."/>
            <person name="Nelson K.E."/>
        </authorList>
    </citation>
    <scope>NUCLEOTIDE SEQUENCE [LARGE SCALE GENOMIC DNA]</scope>
    <source>
        <strain evidence="2 3">Ueda107</strain>
    </source>
</reference>
<feature type="transmembrane region" description="Helical" evidence="1">
    <location>
        <begin position="388"/>
        <end position="409"/>
    </location>
</feature>
<evidence type="ECO:0000313" key="3">
    <source>
        <dbReference type="Proteomes" id="UP000001036"/>
    </source>
</evidence>
<feature type="transmembrane region" description="Helical" evidence="1">
    <location>
        <begin position="232"/>
        <end position="259"/>
    </location>
</feature>
<dbReference type="OrthoDB" id="7059147at2"/>
<feature type="transmembrane region" description="Helical" evidence="1">
    <location>
        <begin position="329"/>
        <end position="352"/>
    </location>
</feature>
<dbReference type="HOGENOM" id="CLU_052041_0_0_6"/>
<feature type="transmembrane region" description="Helical" evidence="1">
    <location>
        <begin position="125"/>
        <end position="143"/>
    </location>
</feature>
<evidence type="ECO:0000313" key="2">
    <source>
        <dbReference type="EMBL" id="ACE85265.1"/>
    </source>
</evidence>
<feature type="transmembrane region" description="Helical" evidence="1">
    <location>
        <begin position="265"/>
        <end position="285"/>
    </location>
</feature>
<gene>
    <name evidence="2" type="ordered locus">CJA_0621</name>
</gene>
<dbReference type="Proteomes" id="UP000001036">
    <property type="component" value="Chromosome"/>
</dbReference>
<keyword evidence="1" id="KW-0812">Transmembrane</keyword>
<dbReference type="eggNOG" id="ENOG5032QUI">
    <property type="taxonomic scope" value="Bacteria"/>
</dbReference>
<dbReference type="RefSeq" id="WP_012486300.1">
    <property type="nucleotide sequence ID" value="NC_010995.1"/>
</dbReference>
<keyword evidence="1" id="KW-0472">Membrane</keyword>
<organism evidence="2 3">
    <name type="scientific">Cellvibrio japonicus (strain Ueda107)</name>
    <name type="common">Pseudomonas fluorescens subsp. cellulosa</name>
    <dbReference type="NCBI Taxonomy" id="498211"/>
    <lineage>
        <taxon>Bacteria</taxon>
        <taxon>Pseudomonadati</taxon>
        <taxon>Pseudomonadota</taxon>
        <taxon>Gammaproteobacteria</taxon>
        <taxon>Cellvibrionales</taxon>
        <taxon>Cellvibrionaceae</taxon>
        <taxon>Cellvibrio</taxon>
    </lineage>
</organism>
<dbReference type="STRING" id="498211.CJA_0621"/>
<feature type="transmembrane region" description="Helical" evidence="1">
    <location>
        <begin position="45"/>
        <end position="66"/>
    </location>
</feature>
<feature type="transmembrane region" description="Helical" evidence="1">
    <location>
        <begin position="20"/>
        <end position="38"/>
    </location>
</feature>
<keyword evidence="3" id="KW-1185">Reference proteome</keyword>
<feature type="transmembrane region" description="Helical" evidence="1">
    <location>
        <begin position="297"/>
        <end position="317"/>
    </location>
</feature>
<protein>
    <submittedName>
        <fullName evidence="2">Putative GumE protein</fullName>
    </submittedName>
</protein>
<sequence>MTNLIRHTRQEPLTQAESGWVIGLMLAAVCYQALLCALNTQGLRASAMLVGLSEGLVILAALPLLLRRVLPGVLVLGLIAGAYFCVAALVSGQLNPKALRDLVIPLCFFWLGCNLGRPELAERGLRMLVLVILSLGLYELFWLDSYTRVFDIFGYYLNTGGLTPITDYERESRLQLNGIRPEGIGRTLLPGLLGSHRVSSVFLEPVSLGNFASLIAAWGLSRDANEWRQGAWLVGASVVLLILADSRFALVMLPLMILLRLTLRGAAWNLALLAPFAAIVLLLLVGSLVDSKMGDTYAGRLAISGWALLDFDLYLLLGMAPPPNYGDMGYAYLLSRLGLPLCLLLWAALWLLPITDERGRRFRAFIALYVALILTISGNSLFAFKTAALLWFLLGCLLQTPAPAARGLAIPARVPPRAIAVSTSGG</sequence>
<evidence type="ECO:0000256" key="1">
    <source>
        <dbReference type="SAM" id="Phobius"/>
    </source>
</evidence>
<name>B3PJL5_CELJU</name>
<proteinExistence type="predicted"/>
<keyword evidence="1" id="KW-1133">Transmembrane helix</keyword>
<dbReference type="KEGG" id="cja:CJA_0621"/>